<dbReference type="Gene3D" id="3.40.50.720">
    <property type="entry name" value="NAD(P)-binding Rossmann-like Domain"/>
    <property type="match status" value="1"/>
</dbReference>
<dbReference type="SUPFAM" id="SSF51735">
    <property type="entry name" value="NAD(P)-binding Rossmann-fold domains"/>
    <property type="match status" value="1"/>
</dbReference>
<dbReference type="SUPFAM" id="SSF55347">
    <property type="entry name" value="Glyceraldehyde-3-phosphate dehydrogenase-like, C-terminal domain"/>
    <property type="match status" value="1"/>
</dbReference>
<dbReference type="KEGG" id="psez:HME7025_01650"/>
<dbReference type="Pfam" id="PF01408">
    <property type="entry name" value="GFO_IDH_MocA"/>
    <property type="match status" value="1"/>
</dbReference>
<keyword evidence="2" id="KW-1185">Reference proteome</keyword>
<dbReference type="GO" id="GO:0000166">
    <property type="term" value="F:nucleotide binding"/>
    <property type="evidence" value="ECO:0007669"/>
    <property type="project" value="InterPro"/>
</dbReference>
<dbReference type="PANTHER" id="PTHR43818">
    <property type="entry name" value="BCDNA.GH03377"/>
    <property type="match status" value="1"/>
</dbReference>
<dbReference type="Gene3D" id="3.30.360.10">
    <property type="entry name" value="Dihydrodipicolinate Reductase, domain 2"/>
    <property type="match status" value="1"/>
</dbReference>
<dbReference type="Proteomes" id="UP000245468">
    <property type="component" value="Chromosome"/>
</dbReference>
<protein>
    <submittedName>
        <fullName evidence="1">Uncharacterized protein</fullName>
    </submittedName>
</protein>
<evidence type="ECO:0000313" key="1">
    <source>
        <dbReference type="EMBL" id="AWL09503.1"/>
    </source>
</evidence>
<dbReference type="InterPro" id="IPR036291">
    <property type="entry name" value="NAD(P)-bd_dom_sf"/>
</dbReference>
<dbReference type="RefSeq" id="WP_109323181.1">
    <property type="nucleotide sequence ID" value="NZ_CP029346.1"/>
</dbReference>
<dbReference type="InterPro" id="IPR000683">
    <property type="entry name" value="Gfo/Idh/MocA-like_OxRdtase_N"/>
</dbReference>
<dbReference type="InterPro" id="IPR043906">
    <property type="entry name" value="Gfo/Idh/MocA_OxRdtase_bact_C"/>
</dbReference>
<dbReference type="InterPro" id="IPR050463">
    <property type="entry name" value="Gfo/Idh/MocA_oxidrdct_glycsds"/>
</dbReference>
<gene>
    <name evidence="1" type="ORF">HME7025_01650</name>
</gene>
<dbReference type="EMBL" id="CP029346">
    <property type="protein sequence ID" value="AWL09503.1"/>
    <property type="molecule type" value="Genomic_DNA"/>
</dbReference>
<sequence length="477" mass="52578">MSISRRSFLGKSALAAGSFYIVPRHVLGKGYRAPSDKLNIAGVGINGKGLSDVNNAFNEGVNNIVALCDVDLTRAKPLFEKYAKAGQYQDWRVMLEKDKSIDAVTISTPDHNHAAIAMAAMQLGKHVYVQKPMSHNIFEARTMTEAARKYQVVSQMGNQGASSPGTQQIVKWIDQGLIGKVHTVNIWTNRPIWPQGIPVPTGQHAKPADIDWDVWLGPASLIDYNPAYHPFKWRGWWNFGTGALGDMGCHLIDGPFRALGLGYPTEVEASIGSVFISGNQPEYIPEGCPPSASIQLKFPASKKNKSAVTMNWTDGGLRGFHPDLIPADDPIGTADNSNGVVMIGSKGVLTHATYGLEPRIYLNNGDKIEMPKQEPNNLKEYGHQAMWAEACKAGFNSKEHKELSSSFDYAGPLSETVLMGNLAIRSYTLRTPIQGQANRFTYPGRKKLLWDGQNMKITNFEDANQFVKREYRAGWKL</sequence>
<accession>A0A2S2DVX6</accession>
<dbReference type="Pfam" id="PF19051">
    <property type="entry name" value="GFO_IDH_MocA_C2"/>
    <property type="match status" value="1"/>
</dbReference>
<organism evidence="1 2">
    <name type="scientific">Aquirufa nivalisilvae</name>
    <dbReference type="NCBI Taxonomy" id="2516557"/>
    <lineage>
        <taxon>Bacteria</taxon>
        <taxon>Pseudomonadati</taxon>
        <taxon>Bacteroidota</taxon>
        <taxon>Cytophagia</taxon>
        <taxon>Cytophagales</taxon>
        <taxon>Flectobacillaceae</taxon>
        <taxon>Aquirufa</taxon>
    </lineage>
</organism>
<name>A0A2S2DVX6_9BACT</name>
<dbReference type="AlphaFoldDB" id="A0A2S2DVX6"/>
<proteinExistence type="predicted"/>
<dbReference type="OrthoDB" id="9763611at2"/>
<reference evidence="2" key="1">
    <citation type="submission" date="2018-05" db="EMBL/GenBank/DDBJ databases">
        <title>Pseudarcicella sp. HME7025 Genome sequencing and assembly.</title>
        <authorList>
            <person name="Kim H."/>
            <person name="Kang H."/>
            <person name="Joh K."/>
        </authorList>
    </citation>
    <scope>NUCLEOTIDE SEQUENCE [LARGE SCALE GENOMIC DNA]</scope>
    <source>
        <strain evidence="2">HME7025</strain>
    </source>
</reference>
<dbReference type="PANTHER" id="PTHR43818:SF10">
    <property type="entry name" value="NADH-DEPENDENT DEHYDROGENASE-RELATED"/>
    <property type="match status" value="1"/>
</dbReference>
<evidence type="ECO:0000313" key="2">
    <source>
        <dbReference type="Proteomes" id="UP000245468"/>
    </source>
</evidence>